<gene>
    <name evidence="2" type="ORF">DFR61_106100</name>
    <name evidence="1" type="ORF">NCTC10597_01614</name>
</gene>
<organism evidence="1 3">
    <name type="scientific">Kurthia zopfii</name>
    <dbReference type="NCBI Taxonomy" id="1650"/>
    <lineage>
        <taxon>Bacteria</taxon>
        <taxon>Bacillati</taxon>
        <taxon>Bacillota</taxon>
        <taxon>Bacilli</taxon>
        <taxon>Bacillales</taxon>
        <taxon>Caryophanaceae</taxon>
        <taxon>Kurthia</taxon>
    </lineage>
</organism>
<name>A0A8B4QB31_9BACL</name>
<dbReference type="EMBL" id="SNZG01000006">
    <property type="protein sequence ID" value="TDR41402.1"/>
    <property type="molecule type" value="Genomic_DNA"/>
</dbReference>
<evidence type="ECO:0000313" key="1">
    <source>
        <dbReference type="EMBL" id="STX09907.1"/>
    </source>
</evidence>
<accession>A0A8B4QB31</accession>
<sequence>MFFKKYFKRNEQKTRPSVQAPLLIKEDQKTVNSKEQLQLANQHNPFSPYSLPYQPISSNEDCVQRSEHDFEDFEELNYEDYSK</sequence>
<dbReference type="Proteomes" id="UP000254330">
    <property type="component" value="Unassembled WGS sequence"/>
</dbReference>
<evidence type="ECO:0000313" key="4">
    <source>
        <dbReference type="Proteomes" id="UP000294641"/>
    </source>
</evidence>
<protein>
    <submittedName>
        <fullName evidence="1">Uncharacterized protein</fullName>
    </submittedName>
</protein>
<keyword evidence="4" id="KW-1185">Reference proteome</keyword>
<dbReference type="AlphaFoldDB" id="A0A8B4QB31"/>
<reference evidence="1 3" key="1">
    <citation type="submission" date="2018-06" db="EMBL/GenBank/DDBJ databases">
        <authorList>
            <consortium name="Pathogen Informatics"/>
            <person name="Doyle S."/>
        </authorList>
    </citation>
    <scope>NUCLEOTIDE SEQUENCE [LARGE SCALE GENOMIC DNA]</scope>
    <source>
        <strain evidence="1 3">NCTC10597</strain>
    </source>
</reference>
<proteinExistence type="predicted"/>
<dbReference type="EMBL" id="UGNP01000001">
    <property type="protein sequence ID" value="STX09907.1"/>
    <property type="molecule type" value="Genomic_DNA"/>
</dbReference>
<reference evidence="2 4" key="2">
    <citation type="submission" date="2019-03" db="EMBL/GenBank/DDBJ databases">
        <title>Genomic Encyclopedia of Type Strains, Phase IV (KMG-IV): sequencing the most valuable type-strain genomes for metagenomic binning, comparative biology and taxonomic classification.</title>
        <authorList>
            <person name="Goeker M."/>
        </authorList>
    </citation>
    <scope>NUCLEOTIDE SEQUENCE [LARGE SCALE GENOMIC DNA]</scope>
    <source>
        <strain evidence="2 4">DSM 20580</strain>
    </source>
</reference>
<evidence type="ECO:0000313" key="2">
    <source>
        <dbReference type="EMBL" id="TDR41402.1"/>
    </source>
</evidence>
<dbReference type="RefSeq" id="WP_109348978.1">
    <property type="nucleotide sequence ID" value="NZ_BJUE01000003.1"/>
</dbReference>
<comment type="caution">
    <text evidence="1">The sequence shown here is derived from an EMBL/GenBank/DDBJ whole genome shotgun (WGS) entry which is preliminary data.</text>
</comment>
<evidence type="ECO:0000313" key="3">
    <source>
        <dbReference type="Proteomes" id="UP000254330"/>
    </source>
</evidence>
<dbReference type="Proteomes" id="UP000294641">
    <property type="component" value="Unassembled WGS sequence"/>
</dbReference>